<sequence length="260" mass="29764">MSMRVIANINLKGGVGKTVTSVNMANILAKKYDKRILLIDNDKQGNTSKIFEVFDEEEECGTAKMLSDENVLPQEVIRSTNNSKIDIITANMGVFYDGLQLDREDETEEKYTRYKQILEQIKENYDFCIIDNPPDIGVNVINALSVANDVIVPIKLDEWALDGLDIISNKIEEAKTFNKDINLLGCLITIFRKNPINCVAEQWIREKSDYPVFNTKIRYTEKIDESIFAHKGIIEHSRRSGAAIDYIRFVDEYLRKIKGE</sequence>
<reference evidence="2" key="1">
    <citation type="submission" date="2021-10" db="EMBL/GenBank/DDBJ databases">
        <authorList>
            <person name="Mesa V."/>
        </authorList>
    </citation>
    <scope>NUCLEOTIDE SEQUENCE</scope>
    <source>
        <strain evidence="2">CC3_PB</strain>
    </source>
</reference>
<organism evidence="2 3">
    <name type="scientific">Clostridium neonatale</name>
    <dbReference type="NCBI Taxonomy" id="137838"/>
    <lineage>
        <taxon>Bacteria</taxon>
        <taxon>Bacillati</taxon>
        <taxon>Bacillota</taxon>
        <taxon>Clostridia</taxon>
        <taxon>Eubacteriales</taxon>
        <taxon>Clostridiaceae</taxon>
        <taxon>Clostridium</taxon>
    </lineage>
</organism>
<dbReference type="RefSeq" id="WP_247607803.1">
    <property type="nucleotide sequence ID" value="NZ_CAKJVE010000004.1"/>
</dbReference>
<dbReference type="SUPFAM" id="SSF52540">
    <property type="entry name" value="P-loop containing nucleoside triphosphate hydrolases"/>
    <property type="match status" value="1"/>
</dbReference>
<dbReference type="InterPro" id="IPR027417">
    <property type="entry name" value="P-loop_NTPase"/>
</dbReference>
<dbReference type="EMBL" id="CAKJVE010000004">
    <property type="protein sequence ID" value="CAG9705377.1"/>
    <property type="molecule type" value="Genomic_DNA"/>
</dbReference>
<dbReference type="PANTHER" id="PTHR13696:SF52">
    <property type="entry name" value="PARA FAMILY PROTEIN CT_582"/>
    <property type="match status" value="1"/>
</dbReference>
<proteinExistence type="predicted"/>
<accession>A0AA86JVM7</accession>
<comment type="caution">
    <text evidence="2">The sequence shown here is derived from an EMBL/GenBank/DDBJ whole genome shotgun (WGS) entry which is preliminary data.</text>
</comment>
<dbReference type="InterPro" id="IPR050678">
    <property type="entry name" value="DNA_Partitioning_ATPase"/>
</dbReference>
<name>A0AA86JVM7_9CLOT</name>
<evidence type="ECO:0000313" key="2">
    <source>
        <dbReference type="EMBL" id="CAG9705377.1"/>
    </source>
</evidence>
<dbReference type="InterPro" id="IPR025669">
    <property type="entry name" value="AAA_dom"/>
</dbReference>
<evidence type="ECO:0000313" key="3">
    <source>
        <dbReference type="Proteomes" id="UP000789738"/>
    </source>
</evidence>
<dbReference type="AlphaFoldDB" id="A0AA86JVM7"/>
<gene>
    <name evidence="2" type="ORF">CNEO_41819</name>
</gene>
<dbReference type="PANTHER" id="PTHR13696">
    <property type="entry name" value="P-LOOP CONTAINING NUCLEOSIDE TRIPHOSPHATE HYDROLASE"/>
    <property type="match status" value="1"/>
</dbReference>
<protein>
    <submittedName>
        <fullName evidence="2">ParA family protein</fullName>
    </submittedName>
</protein>
<dbReference type="CDD" id="cd02042">
    <property type="entry name" value="ParAB_family"/>
    <property type="match status" value="1"/>
</dbReference>
<dbReference type="Gene3D" id="3.40.50.300">
    <property type="entry name" value="P-loop containing nucleotide triphosphate hydrolases"/>
    <property type="match status" value="1"/>
</dbReference>
<evidence type="ECO:0000259" key="1">
    <source>
        <dbReference type="Pfam" id="PF13614"/>
    </source>
</evidence>
<dbReference type="Pfam" id="PF13614">
    <property type="entry name" value="AAA_31"/>
    <property type="match status" value="1"/>
</dbReference>
<dbReference type="Proteomes" id="UP000789738">
    <property type="component" value="Unassembled WGS sequence"/>
</dbReference>
<feature type="domain" description="AAA" evidence="1">
    <location>
        <begin position="3"/>
        <end position="181"/>
    </location>
</feature>